<evidence type="ECO:0000256" key="6">
    <source>
        <dbReference type="ARBA" id="ARBA00048184"/>
    </source>
</evidence>
<feature type="domain" description="Glycosyl transferase family 28 C-terminal" evidence="8">
    <location>
        <begin position="18"/>
        <end position="175"/>
    </location>
</feature>
<evidence type="ECO:0000256" key="4">
    <source>
        <dbReference type="ARBA" id="ARBA00024804"/>
    </source>
</evidence>
<comment type="catalytic activity">
    <reaction evidence="6">
        <text>an N-acetyl-alpha-D-glucosaminyl-diphospho-di-trans,poly-cis-dolichol + UDP-N-acetyl-alpha-D-glucosamine = an N,N'-diacetylchitobiosyl-diphospho-di-trans,poly-cis-dolichol + UDP + H(+)</text>
        <dbReference type="Rhea" id="RHEA:23380"/>
        <dbReference type="Rhea" id="RHEA-COMP:19507"/>
        <dbReference type="Rhea" id="RHEA-COMP:19510"/>
        <dbReference type="ChEBI" id="CHEBI:15378"/>
        <dbReference type="ChEBI" id="CHEBI:57269"/>
        <dbReference type="ChEBI" id="CHEBI:57705"/>
        <dbReference type="ChEBI" id="CHEBI:58223"/>
        <dbReference type="ChEBI" id="CHEBI:58427"/>
        <dbReference type="EC" id="2.4.1.141"/>
    </reaction>
</comment>
<dbReference type="InterPro" id="IPR007235">
    <property type="entry name" value="Glyco_trans_28_C"/>
</dbReference>
<comment type="similarity">
    <text evidence="7">Belongs to the glycosyltransferase 28 family.</text>
</comment>
<proteinExistence type="inferred from homology"/>
<evidence type="ECO:0000313" key="9">
    <source>
        <dbReference type="EMBL" id="KAG0645904.1"/>
    </source>
</evidence>
<reference evidence="9" key="1">
    <citation type="submission" date="2019-07" db="EMBL/GenBank/DDBJ databases">
        <title>Hyphodiscus hymeniophilus genome sequencing and assembly.</title>
        <authorList>
            <person name="Kramer G."/>
            <person name="Nodwell J."/>
        </authorList>
    </citation>
    <scope>NUCLEOTIDE SEQUENCE</scope>
    <source>
        <strain evidence="9">ATCC 34498</strain>
    </source>
</reference>
<dbReference type="GO" id="GO:0006488">
    <property type="term" value="P:dolichol-linked oligosaccharide biosynthetic process"/>
    <property type="evidence" value="ECO:0007669"/>
    <property type="project" value="TreeGrafter"/>
</dbReference>
<dbReference type="GO" id="GO:0004577">
    <property type="term" value="F:N-acetylglucosaminyldiphosphodolichol N-acetylglucosaminyltransferase activity"/>
    <property type="evidence" value="ECO:0007669"/>
    <property type="project" value="UniProtKB-EC"/>
</dbReference>
<protein>
    <recommendedName>
        <fullName evidence="3 7">UDP-N-acetylglucosamine transferase subunit ALG13</fullName>
        <ecNumber evidence="2 7">2.4.1.141</ecNumber>
    </recommendedName>
    <alternativeName>
        <fullName evidence="5 7">Asparagine-linked glycosylation protein 13</fullName>
    </alternativeName>
</protein>
<comment type="caution">
    <text evidence="9">The sequence shown here is derived from an EMBL/GenBank/DDBJ whole genome shotgun (WGS) entry which is preliminary data.</text>
</comment>
<keyword evidence="7" id="KW-0328">Glycosyltransferase</keyword>
<keyword evidence="7" id="KW-0256">Endoplasmic reticulum</keyword>
<dbReference type="Gene3D" id="3.40.50.2000">
    <property type="entry name" value="Glycogen Phosphorylase B"/>
    <property type="match status" value="1"/>
</dbReference>
<dbReference type="EC" id="2.4.1.141" evidence="2 7"/>
<evidence type="ECO:0000313" key="10">
    <source>
        <dbReference type="Proteomes" id="UP000785200"/>
    </source>
</evidence>
<evidence type="ECO:0000256" key="5">
    <source>
        <dbReference type="ARBA" id="ARBA00032061"/>
    </source>
</evidence>
<dbReference type="InterPro" id="IPR052474">
    <property type="entry name" value="UDP-GlcNAc_transferase"/>
</dbReference>
<dbReference type="SUPFAM" id="SSF53756">
    <property type="entry name" value="UDP-Glycosyltransferase/glycogen phosphorylase"/>
    <property type="match status" value="1"/>
</dbReference>
<evidence type="ECO:0000256" key="3">
    <source>
        <dbReference type="ARBA" id="ARBA00017468"/>
    </source>
</evidence>
<dbReference type="GO" id="GO:0043541">
    <property type="term" value="C:UDP-N-acetylglucosamine transferase complex"/>
    <property type="evidence" value="ECO:0007669"/>
    <property type="project" value="TreeGrafter"/>
</dbReference>
<sequence>MSGNKEERAEKPKSRKQCLITVGATATFEQLIRATLSVSVVEKLMEKGFSHVSYQCGDSFALFNELLPEEREKQLLFKVEKFAFKPKGLGEEIRKCKKVDGQSEEGLVISHAGAGTILDVMRMGVPLIVVPNPSLLDNHQSELAEELERQGYATQGGIKYALLTVKSDLADAIDIACAMAKKKTWGQENKVKGVATMMDEAVGAVHSPREEEDLSLRLDGTR</sequence>
<evidence type="ECO:0000259" key="8">
    <source>
        <dbReference type="Pfam" id="PF04101"/>
    </source>
</evidence>
<evidence type="ECO:0000256" key="1">
    <source>
        <dbReference type="ARBA" id="ARBA00011198"/>
    </source>
</evidence>
<dbReference type="Proteomes" id="UP000785200">
    <property type="component" value="Unassembled WGS sequence"/>
</dbReference>
<evidence type="ECO:0000256" key="7">
    <source>
        <dbReference type="RuleBase" id="RU362128"/>
    </source>
</evidence>
<comment type="subunit">
    <text evidence="1 7">Heterodimer with ALG14 to form a functional enzyme.</text>
</comment>
<comment type="subcellular location">
    <subcellularLocation>
        <location evidence="7">Endoplasmic reticulum</location>
    </subcellularLocation>
</comment>
<dbReference type="PANTHER" id="PTHR47043:SF1">
    <property type="entry name" value="UDP-N-ACETYLGLUCOSAMINE TRANSFERASE SUBUNIT ALG13"/>
    <property type="match status" value="1"/>
</dbReference>
<dbReference type="Pfam" id="PF04101">
    <property type="entry name" value="Glyco_tran_28_C"/>
    <property type="match status" value="1"/>
</dbReference>
<dbReference type="OrthoDB" id="20273at2759"/>
<keyword evidence="10" id="KW-1185">Reference proteome</keyword>
<keyword evidence="7 9" id="KW-0808">Transferase</keyword>
<evidence type="ECO:0000256" key="2">
    <source>
        <dbReference type="ARBA" id="ARBA00012614"/>
    </source>
</evidence>
<comment type="function">
    <text evidence="4 7">Involved in protein N-glycosylation. Essential for the second step of the dolichol-linked oligosaccharide pathway.</text>
</comment>
<dbReference type="PANTHER" id="PTHR47043">
    <property type="entry name" value="UDP-N-ACETYLGLUCOSAMINE TRANSFERASE SUBUNIT ALG13"/>
    <property type="match status" value="1"/>
</dbReference>
<dbReference type="EMBL" id="VNKQ01000017">
    <property type="protein sequence ID" value="KAG0645904.1"/>
    <property type="molecule type" value="Genomic_DNA"/>
</dbReference>
<gene>
    <name evidence="7" type="primary">ALG13</name>
    <name evidence="9" type="ORF">D0Z07_7804</name>
</gene>
<accession>A0A9P6VE77</accession>
<organism evidence="9 10">
    <name type="scientific">Hyphodiscus hymeniophilus</name>
    <dbReference type="NCBI Taxonomy" id="353542"/>
    <lineage>
        <taxon>Eukaryota</taxon>
        <taxon>Fungi</taxon>
        <taxon>Dikarya</taxon>
        <taxon>Ascomycota</taxon>
        <taxon>Pezizomycotina</taxon>
        <taxon>Leotiomycetes</taxon>
        <taxon>Helotiales</taxon>
        <taxon>Hyphodiscaceae</taxon>
        <taxon>Hyphodiscus</taxon>
    </lineage>
</organism>
<dbReference type="AlphaFoldDB" id="A0A9P6VE77"/>
<name>A0A9P6VE77_9HELO</name>